<dbReference type="InterPro" id="IPR046370">
    <property type="entry name" value="MAML_N_sf"/>
</dbReference>
<feature type="compositionally biased region" description="Low complexity" evidence="8">
    <location>
        <begin position="144"/>
        <end position="155"/>
    </location>
</feature>
<feature type="region of interest" description="Disordered" evidence="8">
    <location>
        <begin position="441"/>
        <end position="466"/>
    </location>
</feature>
<keyword evidence="5" id="KW-0010">Activator</keyword>
<evidence type="ECO:0000256" key="3">
    <source>
        <dbReference type="ARBA" id="ARBA00022976"/>
    </source>
</evidence>
<feature type="compositionally biased region" description="Polar residues" evidence="8">
    <location>
        <begin position="952"/>
        <end position="962"/>
    </location>
</feature>
<sequence length="1102" mass="117632">MGDTAPPQAPALLGGGGGGAAAAAPRVHSAIVERLRARIAVCRQHHLNCEGRYERGRAESSDRERESTLQLLNLVQHGQAARKGGKHAKAAAAAAAASNSSSSGGGGASAAAAPSGAAAPPPADYYHRQLLSNGTAGGRNGINGEQQGPAAAAGEQRNPALVALQGSLKRKLVVNLSPAINKRSNGIVDSPFLDIKRVRVGDNNLSAAQSGHCGNNCPNQSLLGSLTVGQSSQRKVSSPTNNAHANANGMFNMALKEVKKEPGETFSCSKHLDSQPSQAFPNRYGEDTGEQLMDPELQELFNELTNISVPPMSDLELENMINATIKQDGPFNIDLGQQVQRAPPARSSSLQMDKMVIKQEYSPAMNQGSVGSPQMRPSSTGPAFTMSSAALSASSPIPSTPQNQTPPSQMSSISNRPMPSWQEVSHAQQLKQIAANRQQHALIQQCQQNQPSTWPTLPSTEPSPGPFVQEKMPNSPFHQQQFSSQSPGMPGVPVNGNQSKGMNSYIYRANSVPQGSSINIVMQRKAQEINRGYMGNTQLPLEESQTNIKPLFHFNSEQSNQQMPSVLGAQNKPTILHYTQQAAQQQQPNSAAVQPQTQQQQQQQQQQQALQTQQQQQPAQTVQSQPLQRPPNVPLALQQKIMLQKMLKSQPIEGMQYPVPPPHQLDQHSVVGQSAEPSPGSGTCSNPNTGSSFMNSPQQALLNQQLKQQLLLQHQQQQQQQQQILTEAINKGHLNVFGLSRASRHSGGKALSPTIRQKLNFMLYLPCQHLCPALLEKKAQGGSPAMSISASMCFSSPVSTPSISQQASTLLVAAHGARIPSHPAARHMGCYGNIPCSQPSVYTVTTSGVSQVPQHRNPNQIIPGPNSSAATRQALPGQGNNLSAFESGSGISSQQGKLGFNPGTSGQRPLNVMVTTSSAVQNWVSQETGGKPQDTQKGVGSPFPTGSPYPNQPLQRAVTHQQFPQRAAVPPNPLGAVQMRTPVNHSLNGQMVGSQKALSTRSTQVRAQAMPHLNPPRASVTPPNPLLSNHFPTSTNQTTARAFQGSDPANDLAFDFLNQQGDNIGPALNSDSDFIDSLLKTEPGNDDWMKDINLDEILGGHS</sequence>
<evidence type="ECO:0000256" key="4">
    <source>
        <dbReference type="ARBA" id="ARBA00023015"/>
    </source>
</evidence>
<evidence type="ECO:0000256" key="6">
    <source>
        <dbReference type="ARBA" id="ARBA00023163"/>
    </source>
</evidence>
<feature type="domain" description="Neurogenic mastermind-like N-terminal" evidence="9">
    <location>
        <begin position="25"/>
        <end position="85"/>
    </location>
</feature>
<evidence type="ECO:0000256" key="1">
    <source>
        <dbReference type="ARBA" id="ARBA00004324"/>
    </source>
</evidence>
<keyword evidence="6" id="KW-0804">Transcription</keyword>
<feature type="region of interest" description="Disordered" evidence="8">
    <location>
        <begin position="926"/>
        <end position="962"/>
    </location>
</feature>
<comment type="similarity">
    <text evidence="2">Belongs to the mastermind family.</text>
</comment>
<gene>
    <name evidence="11" type="primary">MAML2</name>
</gene>
<feature type="region of interest" description="Disordered" evidence="8">
    <location>
        <begin position="850"/>
        <end position="910"/>
    </location>
</feature>
<evidence type="ECO:0000256" key="5">
    <source>
        <dbReference type="ARBA" id="ARBA00023159"/>
    </source>
</evidence>
<dbReference type="RefSeq" id="XP_015274336.1">
    <property type="nucleotide sequence ID" value="XM_015418850.1"/>
</dbReference>
<feature type="region of interest" description="Disordered" evidence="8">
    <location>
        <begin position="1"/>
        <end position="20"/>
    </location>
</feature>
<dbReference type="PANTHER" id="PTHR15692">
    <property type="entry name" value="MASTERMIND-LIKE"/>
    <property type="match status" value="1"/>
</dbReference>
<comment type="subcellular location">
    <subcellularLocation>
        <location evidence="1">Nucleus speckle</location>
    </subcellularLocation>
</comment>
<feature type="region of interest" description="Disordered" evidence="8">
    <location>
        <begin position="364"/>
        <end position="428"/>
    </location>
</feature>
<feature type="compositionally biased region" description="Low complexity" evidence="8">
    <location>
        <begin position="109"/>
        <end position="118"/>
    </location>
</feature>
<dbReference type="InterPro" id="IPR046369">
    <property type="entry name" value="MAML1-3"/>
</dbReference>
<feature type="compositionally biased region" description="Polar residues" evidence="8">
    <location>
        <begin position="878"/>
        <end position="910"/>
    </location>
</feature>
<evidence type="ECO:0000256" key="7">
    <source>
        <dbReference type="ARBA" id="ARBA00023242"/>
    </source>
</evidence>
<feature type="compositionally biased region" description="Low complexity" evidence="8">
    <location>
        <begin position="387"/>
        <end position="412"/>
    </location>
</feature>
<feature type="compositionally biased region" description="Polar residues" evidence="8">
    <location>
        <begin position="850"/>
        <end position="871"/>
    </location>
</feature>
<dbReference type="InterPro" id="IPR019082">
    <property type="entry name" value="Mastermind-like_N"/>
</dbReference>
<dbReference type="SMART" id="SM01275">
    <property type="entry name" value="MamL-1"/>
    <property type="match status" value="1"/>
</dbReference>
<accession>A0ABM1KKU9</accession>
<dbReference type="Gene3D" id="6.10.250.970">
    <property type="match status" value="1"/>
</dbReference>
<feature type="compositionally biased region" description="Polar residues" evidence="8">
    <location>
        <begin position="670"/>
        <end position="695"/>
    </location>
</feature>
<evidence type="ECO:0000256" key="8">
    <source>
        <dbReference type="SAM" id="MobiDB-lite"/>
    </source>
</evidence>
<evidence type="ECO:0000259" key="9">
    <source>
        <dbReference type="SMART" id="SM01275"/>
    </source>
</evidence>
<feature type="region of interest" description="Disordered" evidence="8">
    <location>
        <begin position="98"/>
        <end position="155"/>
    </location>
</feature>
<dbReference type="PANTHER" id="PTHR15692:SF9">
    <property type="entry name" value="MASTERMIND-LIKE PROTEIN 2"/>
    <property type="match status" value="1"/>
</dbReference>
<feature type="compositionally biased region" description="Polar residues" evidence="8">
    <location>
        <begin position="413"/>
        <end position="428"/>
    </location>
</feature>
<dbReference type="Proteomes" id="UP000694871">
    <property type="component" value="Unplaced"/>
</dbReference>
<dbReference type="GeneID" id="107116840"/>
<keyword evidence="3" id="KW-0914">Notch signaling pathway</keyword>
<feature type="compositionally biased region" description="Polar residues" evidence="8">
    <location>
        <begin position="364"/>
        <end position="386"/>
    </location>
</feature>
<proteinExistence type="inferred from homology"/>
<feature type="compositionally biased region" description="Polar residues" evidence="8">
    <location>
        <begin position="926"/>
        <end position="938"/>
    </location>
</feature>
<protein>
    <submittedName>
        <fullName evidence="11">Mastermind-like protein 2</fullName>
    </submittedName>
</protein>
<feature type="compositionally biased region" description="Polar residues" evidence="8">
    <location>
        <begin position="441"/>
        <end position="462"/>
    </location>
</feature>
<evidence type="ECO:0000256" key="2">
    <source>
        <dbReference type="ARBA" id="ARBA00008081"/>
    </source>
</evidence>
<evidence type="ECO:0000313" key="10">
    <source>
        <dbReference type="Proteomes" id="UP000694871"/>
    </source>
</evidence>
<keyword evidence="10" id="KW-1185">Reference proteome</keyword>
<evidence type="ECO:0000313" key="11">
    <source>
        <dbReference type="RefSeq" id="XP_015274336.1"/>
    </source>
</evidence>
<keyword evidence="7" id="KW-0539">Nucleus</keyword>
<keyword evidence="4" id="KW-0805">Transcription regulation</keyword>
<organism evidence="10 11">
    <name type="scientific">Gekko japonicus</name>
    <name type="common">Schlegel's Japanese gecko</name>
    <dbReference type="NCBI Taxonomy" id="146911"/>
    <lineage>
        <taxon>Eukaryota</taxon>
        <taxon>Metazoa</taxon>
        <taxon>Chordata</taxon>
        <taxon>Craniata</taxon>
        <taxon>Vertebrata</taxon>
        <taxon>Euteleostomi</taxon>
        <taxon>Lepidosauria</taxon>
        <taxon>Squamata</taxon>
        <taxon>Bifurcata</taxon>
        <taxon>Gekkota</taxon>
        <taxon>Gekkonidae</taxon>
        <taxon>Gekkoninae</taxon>
        <taxon>Gekko</taxon>
    </lineage>
</organism>
<dbReference type="Pfam" id="PF09596">
    <property type="entry name" value="MamL-1"/>
    <property type="match status" value="1"/>
</dbReference>
<reference evidence="11" key="1">
    <citation type="submission" date="2025-08" db="UniProtKB">
        <authorList>
            <consortium name="RefSeq"/>
        </authorList>
    </citation>
    <scope>IDENTIFICATION</scope>
</reference>
<feature type="region of interest" description="Disordered" evidence="8">
    <location>
        <begin position="653"/>
        <end position="695"/>
    </location>
</feature>
<name>A0ABM1KKU9_GEKJA</name>